<protein>
    <recommendedName>
        <fullName evidence="5">Galactose oxidase</fullName>
    </recommendedName>
</protein>
<dbReference type="Pfam" id="PF24681">
    <property type="entry name" value="Kelch_KLHDC2_KLHL20_DRC7"/>
    <property type="match status" value="1"/>
</dbReference>
<feature type="region of interest" description="Disordered" evidence="1">
    <location>
        <begin position="269"/>
        <end position="288"/>
    </location>
</feature>
<organism evidence="3 4">
    <name type="scientific">Podila minutissima</name>
    <dbReference type="NCBI Taxonomy" id="64525"/>
    <lineage>
        <taxon>Eukaryota</taxon>
        <taxon>Fungi</taxon>
        <taxon>Fungi incertae sedis</taxon>
        <taxon>Mucoromycota</taxon>
        <taxon>Mortierellomycotina</taxon>
        <taxon>Mortierellomycetes</taxon>
        <taxon>Mortierellales</taxon>
        <taxon>Mortierellaceae</taxon>
        <taxon>Podila</taxon>
    </lineage>
</organism>
<proteinExistence type="predicted"/>
<comment type="caution">
    <text evidence="3">The sequence shown here is derived from an EMBL/GenBank/DDBJ whole genome shotgun (WGS) entry which is preliminary data.</text>
</comment>
<evidence type="ECO:0000313" key="4">
    <source>
        <dbReference type="Proteomes" id="UP000696485"/>
    </source>
</evidence>
<feature type="transmembrane region" description="Helical" evidence="2">
    <location>
        <begin position="288"/>
        <end position="311"/>
    </location>
</feature>
<keyword evidence="2" id="KW-0472">Membrane</keyword>
<feature type="compositionally biased region" description="Basic and acidic residues" evidence="1">
    <location>
        <begin position="351"/>
        <end position="363"/>
    </location>
</feature>
<evidence type="ECO:0000256" key="1">
    <source>
        <dbReference type="SAM" id="MobiDB-lite"/>
    </source>
</evidence>
<gene>
    <name evidence="3" type="ORF">BG006_009582</name>
</gene>
<name>A0A9P5SEJ7_9FUNG</name>
<dbReference type="InterPro" id="IPR015915">
    <property type="entry name" value="Kelch-typ_b-propeller"/>
</dbReference>
<evidence type="ECO:0008006" key="5">
    <source>
        <dbReference type="Google" id="ProtNLM"/>
    </source>
</evidence>
<sequence length="674" mass="73544">MRQLVGVYDLATDAWIVVPSTATAFASPQAPRSMAGISMDFESGRVLLFGGLVVTSSDTTGQRSYSLSKEIDVLEVNKLATDKWTWAAATERQVQPPGIAQPIQHYLPLLHATFVMGGATTNINPANGTFTQCNVFNAGYLIYATGSTTELASSIPVTNVELRGSLPTPRVLACTVVLSNGDVFMYGGTTPNETLNDAWILNTRSWTWSNMPIKGLPVNGRAGSTCQMATVNQLLVVGGYTITSPGVKDFAAPQLAIIDTDSWTWTLNFKPGPPSPMSSPQSQSSSTLSTGAIVGSALGCCFLIGVLLFFLARKFKWRKQEGNMQNRRKRLQGKLFSGTQSSGTQSSEPLVHSDELRDQHDDDVSPDSTVRTSMIPFAQMGGSVATTQGRGPLPWPESLQQGQEQKQYFLQHQQHQQQQQQQQHPQQNQIYPQKQPFKSPTFPQPSLPLQSPVVVKQLSSVQVTTLNAQQRQEPWHSNQSKKPSSPFLIIPYVPDDSAFSTSSTAPNSDSNGSLDDTQTSPHNTPSWSTASTTKASNNSSNGSERRKLGLTDLPKSIRMPHTLADMHHGQYVKTLQHHKQYERRRQEELRLNSGLARSGTQESMARLGGNNYYGYDDEDDDLGLATGVLRLREVDLGEESISGSVNGLEAGTILLSSHLETSALESEGILSEWS</sequence>
<keyword evidence="4" id="KW-1185">Reference proteome</keyword>
<feature type="compositionally biased region" description="Low complexity" evidence="1">
    <location>
        <begin position="526"/>
        <end position="542"/>
    </location>
</feature>
<dbReference type="Gene3D" id="2.120.10.80">
    <property type="entry name" value="Kelch-type beta propeller"/>
    <property type="match status" value="1"/>
</dbReference>
<feature type="region of interest" description="Disordered" evidence="1">
    <location>
        <begin position="468"/>
        <end position="554"/>
    </location>
</feature>
<feature type="compositionally biased region" description="Polar residues" evidence="1">
    <location>
        <begin position="498"/>
        <end position="525"/>
    </location>
</feature>
<evidence type="ECO:0000313" key="3">
    <source>
        <dbReference type="EMBL" id="KAF9327075.1"/>
    </source>
</evidence>
<feature type="compositionally biased region" description="Low complexity" evidence="1">
    <location>
        <begin position="278"/>
        <end position="288"/>
    </location>
</feature>
<dbReference type="Proteomes" id="UP000696485">
    <property type="component" value="Unassembled WGS sequence"/>
</dbReference>
<keyword evidence="2" id="KW-0812">Transmembrane</keyword>
<feature type="compositionally biased region" description="Low complexity" evidence="1">
    <location>
        <begin position="403"/>
        <end position="436"/>
    </location>
</feature>
<dbReference type="EMBL" id="JAAAUY010000703">
    <property type="protein sequence ID" value="KAF9327075.1"/>
    <property type="molecule type" value="Genomic_DNA"/>
</dbReference>
<reference evidence="3" key="1">
    <citation type="journal article" date="2020" name="Fungal Divers.">
        <title>Resolving the Mortierellaceae phylogeny through synthesis of multi-gene phylogenetics and phylogenomics.</title>
        <authorList>
            <person name="Vandepol N."/>
            <person name="Liber J."/>
            <person name="Desiro A."/>
            <person name="Na H."/>
            <person name="Kennedy M."/>
            <person name="Barry K."/>
            <person name="Grigoriev I.V."/>
            <person name="Miller A.N."/>
            <person name="O'Donnell K."/>
            <person name="Stajich J.E."/>
            <person name="Bonito G."/>
        </authorList>
    </citation>
    <scope>NUCLEOTIDE SEQUENCE</scope>
    <source>
        <strain evidence="3">NVP1</strain>
    </source>
</reference>
<dbReference type="PANTHER" id="PTHR23244">
    <property type="entry name" value="KELCH REPEAT DOMAIN"/>
    <property type="match status" value="1"/>
</dbReference>
<evidence type="ECO:0000256" key="2">
    <source>
        <dbReference type="SAM" id="Phobius"/>
    </source>
</evidence>
<dbReference type="AlphaFoldDB" id="A0A9P5SEJ7"/>
<feature type="compositionally biased region" description="Low complexity" evidence="1">
    <location>
        <begin position="337"/>
        <end position="347"/>
    </location>
</feature>
<dbReference type="SUPFAM" id="SSF117281">
    <property type="entry name" value="Kelch motif"/>
    <property type="match status" value="1"/>
</dbReference>
<accession>A0A9P5SEJ7</accession>
<feature type="region of interest" description="Disordered" evidence="1">
    <location>
        <begin position="321"/>
        <end position="448"/>
    </location>
</feature>
<keyword evidence="2" id="KW-1133">Transmembrane helix</keyword>
<feature type="compositionally biased region" description="Polar residues" evidence="1">
    <location>
        <begin position="468"/>
        <end position="483"/>
    </location>
</feature>